<dbReference type="EMBL" id="BJOU01000004">
    <property type="protein sequence ID" value="GED98625.1"/>
    <property type="molecule type" value="Genomic_DNA"/>
</dbReference>
<organism evidence="1 2">
    <name type="scientific">Gordonia crocea</name>
    <dbReference type="NCBI Taxonomy" id="589162"/>
    <lineage>
        <taxon>Bacteria</taxon>
        <taxon>Bacillati</taxon>
        <taxon>Actinomycetota</taxon>
        <taxon>Actinomycetes</taxon>
        <taxon>Mycobacteriales</taxon>
        <taxon>Gordoniaceae</taxon>
        <taxon>Gordonia</taxon>
    </lineage>
</organism>
<comment type="caution">
    <text evidence="1">The sequence shown here is derived from an EMBL/GenBank/DDBJ whole genome shotgun (WGS) entry which is preliminary data.</text>
</comment>
<accession>A0A7I9UZS8</accession>
<name>A0A7I9UZS8_9ACTN</name>
<dbReference type="AlphaFoldDB" id="A0A7I9UZS8"/>
<protein>
    <submittedName>
        <fullName evidence="1">Uncharacterized protein</fullName>
    </submittedName>
</protein>
<reference evidence="2" key="1">
    <citation type="submission" date="2019-06" db="EMBL/GenBank/DDBJ databases">
        <title>Gordonia isolated from sludge of a wastewater treatment plant.</title>
        <authorList>
            <person name="Tamura T."/>
            <person name="Aoyama K."/>
            <person name="Kang Y."/>
            <person name="Saito S."/>
            <person name="Akiyama N."/>
            <person name="Yazawa K."/>
            <person name="Gonoi T."/>
            <person name="Mikami Y."/>
        </authorList>
    </citation>
    <scope>NUCLEOTIDE SEQUENCE [LARGE SCALE GENOMIC DNA]</scope>
    <source>
        <strain evidence="2">NBRC 107697</strain>
    </source>
</reference>
<evidence type="ECO:0000313" key="1">
    <source>
        <dbReference type="EMBL" id="GED98625.1"/>
    </source>
</evidence>
<proteinExistence type="predicted"/>
<keyword evidence="2" id="KW-1185">Reference proteome</keyword>
<gene>
    <name evidence="1" type="ORF">nbrc107697_26640</name>
</gene>
<sequence length="51" mass="5395">MSSGTAVGGEGTEHRKRGVAKMSEVYGWDMSDGPGLHFAHTADQLFAEVDA</sequence>
<evidence type="ECO:0000313" key="2">
    <source>
        <dbReference type="Proteomes" id="UP000444980"/>
    </source>
</evidence>
<dbReference type="Proteomes" id="UP000444980">
    <property type="component" value="Unassembled WGS sequence"/>
</dbReference>